<accession>A0AAT9HQ36</accession>
<proteinExistence type="predicted"/>
<reference evidence="1" key="1">
    <citation type="submission" date="2024-06" db="EMBL/GenBank/DDBJ databases">
        <authorList>
            <consortium name="consrtm"/>
            <person name="Uemura M."/>
            <person name="Terahara T."/>
        </authorList>
    </citation>
    <scope>NUCLEOTIDE SEQUENCE</scope>
    <source>
        <strain evidence="1">KM77-8</strain>
    </source>
</reference>
<name>A0AAT9HQ36_9ACTN</name>
<dbReference type="AlphaFoldDB" id="A0AAT9HQ36"/>
<protein>
    <submittedName>
        <fullName evidence="1">Uncharacterized protein</fullName>
    </submittedName>
</protein>
<dbReference type="EMBL" id="AP035768">
    <property type="protein sequence ID" value="BFO19650.1"/>
    <property type="molecule type" value="Genomic_DNA"/>
</dbReference>
<reference evidence="1" key="2">
    <citation type="submission" date="2024-07" db="EMBL/GenBank/DDBJ databases">
        <title>Streptomyces haneummycinica sp. nov., a new antibiotic-producing actinobacterium isolated from marine sediment.</title>
        <authorList>
            <person name="Uemura M."/>
            <person name="Hamada M."/>
            <person name="Hirano S."/>
            <person name="Kobayashi K."/>
            <person name="Ohshiro T."/>
            <person name="Kobayashi T."/>
            <person name="Terahara T."/>
        </authorList>
    </citation>
    <scope>NUCLEOTIDE SEQUENCE</scope>
    <source>
        <strain evidence="1">KM77-8</strain>
    </source>
</reference>
<organism evidence="1">
    <name type="scientific">Streptomyces haneummycinicus</name>
    <dbReference type="NCBI Taxonomy" id="3074435"/>
    <lineage>
        <taxon>Bacteria</taxon>
        <taxon>Bacillati</taxon>
        <taxon>Actinomycetota</taxon>
        <taxon>Actinomycetes</taxon>
        <taxon>Kitasatosporales</taxon>
        <taxon>Streptomycetaceae</taxon>
        <taxon>Streptomyces</taxon>
    </lineage>
</organism>
<gene>
    <name evidence="1" type="ORF">SHKM778_60380</name>
</gene>
<sequence>MWITHDKSAAMSSAEWSSTACLLAYETNAAVIYVEWNYGRDMSLLEISTAWQALQDEGTIPRAS</sequence>
<evidence type="ECO:0000313" key="1">
    <source>
        <dbReference type="EMBL" id="BFO19650.1"/>
    </source>
</evidence>